<evidence type="ECO:0000256" key="1">
    <source>
        <dbReference type="SAM" id="Phobius"/>
    </source>
</evidence>
<dbReference type="AlphaFoldDB" id="A0A0Z8E998"/>
<keyword evidence="1" id="KW-1133">Transmembrane helix</keyword>
<protein>
    <submittedName>
        <fullName evidence="2">Uncharacterized protein</fullName>
    </submittedName>
</protein>
<dbReference type="EMBL" id="FIGZ01000002">
    <property type="protein sequence ID" value="CYU57968.1"/>
    <property type="molecule type" value="Genomic_DNA"/>
</dbReference>
<feature type="transmembrane region" description="Helical" evidence="1">
    <location>
        <begin position="9"/>
        <end position="27"/>
    </location>
</feature>
<dbReference type="Proteomes" id="UP000072083">
    <property type="component" value="Unassembled WGS sequence"/>
</dbReference>
<feature type="transmembrane region" description="Helical" evidence="1">
    <location>
        <begin position="33"/>
        <end position="54"/>
    </location>
</feature>
<gene>
    <name evidence="2" type="ORF">ERS132406_00267</name>
</gene>
<accession>A0A0Z8E998</accession>
<keyword evidence="1" id="KW-0472">Membrane</keyword>
<sequence>MMNNQLAKFQFWITIGLFTSLVAHFSLSKTNDYLAYFIVYGFMSLYGFLTIKIFKLREGVVIFLGVILAFILTTISILIF</sequence>
<reference evidence="2 3" key="1">
    <citation type="submission" date="2016-02" db="EMBL/GenBank/DDBJ databases">
        <authorList>
            <consortium name="Pathogen Informatics"/>
        </authorList>
    </citation>
    <scope>NUCLEOTIDE SEQUENCE [LARGE SCALE GENOMIC DNA]</scope>
    <source>
        <strain evidence="2 3">LSS44</strain>
    </source>
</reference>
<name>A0A0Z8E998_STRSU</name>
<keyword evidence="1" id="KW-0812">Transmembrane</keyword>
<feature type="transmembrane region" description="Helical" evidence="1">
    <location>
        <begin position="61"/>
        <end position="79"/>
    </location>
</feature>
<evidence type="ECO:0000313" key="3">
    <source>
        <dbReference type="Proteomes" id="UP000072083"/>
    </source>
</evidence>
<evidence type="ECO:0000313" key="2">
    <source>
        <dbReference type="EMBL" id="CYU57968.1"/>
    </source>
</evidence>
<proteinExistence type="predicted"/>
<organism evidence="2 3">
    <name type="scientific">Streptococcus suis</name>
    <dbReference type="NCBI Taxonomy" id="1307"/>
    <lineage>
        <taxon>Bacteria</taxon>
        <taxon>Bacillati</taxon>
        <taxon>Bacillota</taxon>
        <taxon>Bacilli</taxon>
        <taxon>Lactobacillales</taxon>
        <taxon>Streptococcaceae</taxon>
        <taxon>Streptococcus</taxon>
    </lineage>
</organism>